<evidence type="ECO:0000313" key="2">
    <source>
        <dbReference type="EMBL" id="RIM96706.1"/>
    </source>
</evidence>
<dbReference type="AlphaFoldDB" id="A0A418IBX5"/>
<organism evidence="2 3">
    <name type="scientific">Staphylococcus shinii</name>
    <dbReference type="NCBI Taxonomy" id="2912228"/>
    <lineage>
        <taxon>Bacteria</taxon>
        <taxon>Bacillati</taxon>
        <taxon>Bacillota</taxon>
        <taxon>Bacilli</taxon>
        <taxon>Bacillales</taxon>
        <taxon>Staphylococcaceae</taxon>
        <taxon>Staphylococcus</taxon>
    </lineage>
</organism>
<gene>
    <name evidence="2" type="ORF">BU112_13675</name>
</gene>
<feature type="transmembrane region" description="Helical" evidence="1">
    <location>
        <begin position="12"/>
        <end position="33"/>
    </location>
</feature>
<feature type="transmembrane region" description="Helical" evidence="1">
    <location>
        <begin position="61"/>
        <end position="78"/>
    </location>
</feature>
<name>A0A418IBX5_9STAP</name>
<protein>
    <submittedName>
        <fullName evidence="2">Uncharacterized protein</fullName>
    </submittedName>
</protein>
<feature type="transmembrane region" description="Helical" evidence="1">
    <location>
        <begin position="39"/>
        <end position="56"/>
    </location>
</feature>
<sequence>MSINKDFKIYEIIFIVIAIIFIVINCLGLFEVVHFTNNVQNIFQAIFTMSIGIAYIRKSKVTGVLFIITSILFITSILL</sequence>
<dbReference type="RefSeq" id="WP_069792621.1">
    <property type="nucleotide sequence ID" value="NZ_CP068712.1"/>
</dbReference>
<comment type="caution">
    <text evidence="2">The sequence shown here is derived from an EMBL/GenBank/DDBJ whole genome shotgun (WGS) entry which is preliminary data.</text>
</comment>
<evidence type="ECO:0000256" key="1">
    <source>
        <dbReference type="SAM" id="Phobius"/>
    </source>
</evidence>
<dbReference type="Proteomes" id="UP000286317">
    <property type="component" value="Unassembled WGS sequence"/>
</dbReference>
<keyword evidence="3" id="KW-1185">Reference proteome</keyword>
<dbReference type="OrthoDB" id="9960859at2"/>
<proteinExistence type="predicted"/>
<keyword evidence="1" id="KW-0812">Transmembrane</keyword>
<evidence type="ECO:0000313" key="3">
    <source>
        <dbReference type="Proteomes" id="UP000286317"/>
    </source>
</evidence>
<dbReference type="EMBL" id="QXUF01000158">
    <property type="protein sequence ID" value="RIM96706.1"/>
    <property type="molecule type" value="Genomic_DNA"/>
</dbReference>
<keyword evidence="1" id="KW-1133">Transmembrane helix</keyword>
<reference evidence="2 3" key="1">
    <citation type="journal article" date="2016" name="Front. Microbiol.">
        <title>Comprehensive Phylogenetic Analysis of Bovine Non-aureus Staphylococci Species Based on Whole-Genome Sequencing.</title>
        <authorList>
            <person name="Naushad S."/>
            <person name="Barkema H.W."/>
            <person name="Luby C."/>
            <person name="Condas L.A."/>
            <person name="Nobrega D.B."/>
            <person name="Carson D.A."/>
            <person name="De Buck J."/>
        </authorList>
    </citation>
    <scope>NUCLEOTIDE SEQUENCE [LARGE SCALE GENOMIC DNA]</scope>
    <source>
        <strain evidence="2 3">SNUC 4554</strain>
    </source>
</reference>
<keyword evidence="1" id="KW-0472">Membrane</keyword>
<accession>A0A418IBX5</accession>